<dbReference type="InterPro" id="IPR050639">
    <property type="entry name" value="SSR_resolvase"/>
</dbReference>
<name>A0A0G1DPX3_9BACT</name>
<dbReference type="InterPro" id="IPR006119">
    <property type="entry name" value="Resolv_N"/>
</dbReference>
<dbReference type="AlphaFoldDB" id="A0A0G1DPX3"/>
<evidence type="ECO:0000259" key="2">
    <source>
        <dbReference type="PROSITE" id="PS51737"/>
    </source>
</evidence>
<dbReference type="EMBL" id="LCFS01000018">
    <property type="protein sequence ID" value="KKS99592.1"/>
    <property type="molecule type" value="Genomic_DNA"/>
</dbReference>
<dbReference type="PROSITE" id="PS51736">
    <property type="entry name" value="RECOMBINASES_3"/>
    <property type="match status" value="1"/>
</dbReference>
<gene>
    <name evidence="3" type="ORF">UV76_C0018G0010</name>
</gene>
<dbReference type="GO" id="GO:0000150">
    <property type="term" value="F:DNA strand exchange activity"/>
    <property type="evidence" value="ECO:0007669"/>
    <property type="project" value="InterPro"/>
</dbReference>
<dbReference type="Pfam" id="PF00239">
    <property type="entry name" value="Resolvase"/>
    <property type="match status" value="1"/>
</dbReference>
<dbReference type="Proteomes" id="UP000034646">
    <property type="component" value="Unassembled WGS sequence"/>
</dbReference>
<dbReference type="PANTHER" id="PTHR30461:SF23">
    <property type="entry name" value="DNA RECOMBINASE-RELATED"/>
    <property type="match status" value="1"/>
</dbReference>
<proteinExistence type="predicted"/>
<sequence>MKAIILARVSTEDQMQEGYSIPAQLQRAREYCQRKSLIIQSEYPFDESSTKDQRKKFDKIIEEVKKSKETIALVVETVDRLQRSFKESVMLEELRKTGNLEIHFIRENLVIHKDSNSSEIQRWDLGVFVAKSYVLQLSDNVKRSFEAKRRNGEITCNPPIGYINVYDNAGKRIDVIPDPDKAHFIQKMFELYATGNHSTLTIRQEMIKIGFRSKAGKKLALSMIDKILNDTFYYGIAYSRTKKISWNHKYKPLITRELFNRCQDIRKGWGKKPFQYASKPYIFRGLVRCGKCGCAMSPETAKGKFIYYSCTNARKSICDEKVYVPEKDFLKPIYEVLDAFESIPQKKIDEIVEALRKTNENKDLYHKEAIKSLQSEYNAIQARLSRLTDLLLDQSITKEDYDKKLKEMKEKQYEINIQVEDHTRADENYYITASNVLNLAKRAKELFISSEIPEKRAILNYLLQNCTANGKKLEFSLRSPFNHILEFANQPTWLRG</sequence>
<feature type="domain" description="Recombinase" evidence="2">
    <location>
        <begin position="159"/>
        <end position="272"/>
    </location>
</feature>
<dbReference type="Gene3D" id="3.90.1750.20">
    <property type="entry name" value="Putative Large Serine Recombinase, Chain B, Domain 2"/>
    <property type="match status" value="1"/>
</dbReference>
<evidence type="ECO:0000259" key="1">
    <source>
        <dbReference type="PROSITE" id="PS51736"/>
    </source>
</evidence>
<dbReference type="Gene3D" id="3.40.50.1390">
    <property type="entry name" value="Resolvase, N-terminal catalytic domain"/>
    <property type="match status" value="1"/>
</dbReference>
<evidence type="ECO:0000313" key="3">
    <source>
        <dbReference type="EMBL" id="KKS99592.1"/>
    </source>
</evidence>
<protein>
    <submittedName>
        <fullName evidence="3">Cassette chromosome recombinase B</fullName>
    </submittedName>
</protein>
<dbReference type="InterPro" id="IPR025827">
    <property type="entry name" value="Zn_ribbon_recom_dom"/>
</dbReference>
<dbReference type="PROSITE" id="PS51737">
    <property type="entry name" value="RECOMBINASE_DNA_BIND"/>
    <property type="match status" value="1"/>
</dbReference>
<evidence type="ECO:0000313" key="4">
    <source>
        <dbReference type="Proteomes" id="UP000034646"/>
    </source>
</evidence>
<dbReference type="SUPFAM" id="SSF53041">
    <property type="entry name" value="Resolvase-like"/>
    <property type="match status" value="1"/>
</dbReference>
<dbReference type="CDD" id="cd00338">
    <property type="entry name" value="Ser_Recombinase"/>
    <property type="match status" value="1"/>
</dbReference>
<dbReference type="InterPro" id="IPR036162">
    <property type="entry name" value="Resolvase-like_N_sf"/>
</dbReference>
<comment type="caution">
    <text evidence="3">The sequence shown here is derived from an EMBL/GenBank/DDBJ whole genome shotgun (WGS) entry which is preliminary data.</text>
</comment>
<organism evidence="3 4">
    <name type="scientific">Candidatus Nomurabacteria bacterium GW2011_GWA2_43_15</name>
    <dbReference type="NCBI Taxonomy" id="1618738"/>
    <lineage>
        <taxon>Bacteria</taxon>
        <taxon>Candidatus Nomuraibacteriota</taxon>
    </lineage>
</organism>
<dbReference type="SMART" id="SM00857">
    <property type="entry name" value="Resolvase"/>
    <property type="match status" value="1"/>
</dbReference>
<dbReference type="Pfam" id="PF13408">
    <property type="entry name" value="Zn_ribbon_recom"/>
    <property type="match status" value="1"/>
</dbReference>
<dbReference type="GO" id="GO:0003677">
    <property type="term" value="F:DNA binding"/>
    <property type="evidence" value="ECO:0007669"/>
    <property type="project" value="InterPro"/>
</dbReference>
<dbReference type="PANTHER" id="PTHR30461">
    <property type="entry name" value="DNA-INVERTASE FROM LAMBDOID PROPHAGE"/>
    <property type="match status" value="1"/>
</dbReference>
<dbReference type="InterPro" id="IPR011109">
    <property type="entry name" value="DNA_bind_recombinase_dom"/>
</dbReference>
<accession>A0A0G1DPX3</accession>
<dbReference type="InterPro" id="IPR038109">
    <property type="entry name" value="DNA_bind_recomb_sf"/>
</dbReference>
<reference evidence="3 4" key="1">
    <citation type="journal article" date="2015" name="Nature">
        <title>rRNA introns, odd ribosomes, and small enigmatic genomes across a large radiation of phyla.</title>
        <authorList>
            <person name="Brown C.T."/>
            <person name="Hug L.A."/>
            <person name="Thomas B.C."/>
            <person name="Sharon I."/>
            <person name="Castelle C.J."/>
            <person name="Singh A."/>
            <person name="Wilkins M.J."/>
            <person name="Williams K.H."/>
            <person name="Banfield J.F."/>
        </authorList>
    </citation>
    <scope>NUCLEOTIDE SEQUENCE [LARGE SCALE GENOMIC DNA]</scope>
</reference>
<dbReference type="STRING" id="1618738.UV76_C0018G0010"/>
<feature type="domain" description="Resolvase/invertase-type recombinase catalytic" evidence="1">
    <location>
        <begin position="2"/>
        <end position="152"/>
    </location>
</feature>
<dbReference type="Pfam" id="PF07508">
    <property type="entry name" value="Recombinase"/>
    <property type="match status" value="1"/>
</dbReference>